<proteinExistence type="inferred from homology"/>
<evidence type="ECO:0000256" key="1">
    <source>
        <dbReference type="ARBA" id="ARBA00004651"/>
    </source>
</evidence>
<evidence type="ECO:0000256" key="4">
    <source>
        <dbReference type="ARBA" id="ARBA00022679"/>
    </source>
</evidence>
<evidence type="ECO:0000256" key="6">
    <source>
        <dbReference type="ARBA" id="ARBA00022989"/>
    </source>
</evidence>
<evidence type="ECO:0000256" key="8">
    <source>
        <dbReference type="ARBA" id="ARBA00023315"/>
    </source>
</evidence>
<feature type="transmembrane region" description="Helical" evidence="9">
    <location>
        <begin position="170"/>
        <end position="191"/>
    </location>
</feature>
<dbReference type="KEGG" id="rlc:K227x_36400"/>
<evidence type="ECO:0000259" key="11">
    <source>
        <dbReference type="PROSITE" id="PS50263"/>
    </source>
</evidence>
<feature type="compositionally biased region" description="Low complexity" evidence="10">
    <location>
        <begin position="351"/>
        <end position="362"/>
    </location>
</feature>
<dbReference type="OrthoDB" id="9804277at2"/>
<protein>
    <recommendedName>
        <fullName evidence="9">Apolipoprotein N-acyltransferase</fullName>
        <shortName evidence="9">ALP N-acyltransferase</shortName>
        <ecNumber evidence="9">2.3.1.269</ecNumber>
    </recommendedName>
</protein>
<dbReference type="PANTHER" id="PTHR38686:SF1">
    <property type="entry name" value="APOLIPOPROTEIN N-ACYLTRANSFERASE"/>
    <property type="match status" value="1"/>
</dbReference>
<comment type="similarity">
    <text evidence="2 9">Belongs to the CN hydrolase family. Apolipoprotein N-acyltransferase subfamily.</text>
</comment>
<keyword evidence="8 9" id="KW-0012">Acyltransferase</keyword>
<evidence type="ECO:0000313" key="12">
    <source>
        <dbReference type="EMBL" id="QDT05240.1"/>
    </source>
</evidence>
<dbReference type="EC" id="2.3.1.269" evidence="9"/>
<dbReference type="InterPro" id="IPR003010">
    <property type="entry name" value="C-N_Hydrolase"/>
</dbReference>
<gene>
    <name evidence="9 12" type="primary">lnt</name>
    <name evidence="12" type="ORF">K227x_36400</name>
</gene>
<dbReference type="Gene3D" id="3.60.110.10">
    <property type="entry name" value="Carbon-nitrogen hydrolase"/>
    <property type="match status" value="1"/>
</dbReference>
<dbReference type="GO" id="GO:0005886">
    <property type="term" value="C:plasma membrane"/>
    <property type="evidence" value="ECO:0007669"/>
    <property type="project" value="UniProtKB-SubCell"/>
</dbReference>
<dbReference type="SUPFAM" id="SSF56317">
    <property type="entry name" value="Carbon-nitrogen hydrolase"/>
    <property type="match status" value="1"/>
</dbReference>
<evidence type="ECO:0000256" key="2">
    <source>
        <dbReference type="ARBA" id="ARBA00010065"/>
    </source>
</evidence>
<dbReference type="UniPathway" id="UPA00666"/>
<keyword evidence="13" id="KW-1185">Reference proteome</keyword>
<comment type="catalytic activity">
    <reaction evidence="9">
        <text>N-terminal S-1,2-diacyl-sn-glyceryl-L-cysteinyl-[lipoprotein] + a glycerophospholipid = N-acyl-S-1,2-diacyl-sn-glyceryl-L-cysteinyl-[lipoprotein] + a 2-acyl-sn-glycero-3-phospholipid + H(+)</text>
        <dbReference type="Rhea" id="RHEA:48228"/>
        <dbReference type="Rhea" id="RHEA-COMP:14681"/>
        <dbReference type="Rhea" id="RHEA-COMP:14684"/>
        <dbReference type="ChEBI" id="CHEBI:15378"/>
        <dbReference type="ChEBI" id="CHEBI:136912"/>
        <dbReference type="ChEBI" id="CHEBI:140656"/>
        <dbReference type="ChEBI" id="CHEBI:140657"/>
        <dbReference type="ChEBI" id="CHEBI:140660"/>
        <dbReference type="EC" id="2.3.1.269"/>
    </reaction>
</comment>
<keyword evidence="4 9" id="KW-0808">Transferase</keyword>
<keyword evidence="12" id="KW-0449">Lipoprotein</keyword>
<dbReference type="PANTHER" id="PTHR38686">
    <property type="entry name" value="APOLIPOPROTEIN N-ACYLTRANSFERASE"/>
    <property type="match status" value="1"/>
</dbReference>
<dbReference type="InterPro" id="IPR004563">
    <property type="entry name" value="Apolipo_AcylTrfase"/>
</dbReference>
<dbReference type="GO" id="GO:0016410">
    <property type="term" value="F:N-acyltransferase activity"/>
    <property type="evidence" value="ECO:0007669"/>
    <property type="project" value="UniProtKB-UniRule"/>
</dbReference>
<dbReference type="GO" id="GO:0042158">
    <property type="term" value="P:lipoprotein biosynthetic process"/>
    <property type="evidence" value="ECO:0007669"/>
    <property type="project" value="UniProtKB-UniRule"/>
</dbReference>
<dbReference type="EMBL" id="CP036525">
    <property type="protein sequence ID" value="QDT05240.1"/>
    <property type="molecule type" value="Genomic_DNA"/>
</dbReference>
<name>A0A517NDM9_9BACT</name>
<keyword evidence="7 9" id="KW-0472">Membrane</keyword>
<evidence type="ECO:0000256" key="3">
    <source>
        <dbReference type="ARBA" id="ARBA00022475"/>
    </source>
</evidence>
<dbReference type="PROSITE" id="PS50263">
    <property type="entry name" value="CN_HYDROLASE"/>
    <property type="match status" value="1"/>
</dbReference>
<feature type="transmembrane region" description="Helical" evidence="9">
    <location>
        <begin position="88"/>
        <end position="110"/>
    </location>
</feature>
<evidence type="ECO:0000256" key="9">
    <source>
        <dbReference type="HAMAP-Rule" id="MF_01148"/>
    </source>
</evidence>
<feature type="transmembrane region" description="Helical" evidence="9">
    <location>
        <begin position="62"/>
        <end position="82"/>
    </location>
</feature>
<evidence type="ECO:0000256" key="10">
    <source>
        <dbReference type="SAM" id="MobiDB-lite"/>
    </source>
</evidence>
<comment type="subcellular location">
    <subcellularLocation>
        <location evidence="1 9">Cell membrane</location>
        <topology evidence="1 9">Multi-pass membrane protein</topology>
    </subcellularLocation>
</comment>
<feature type="transmembrane region" description="Helical" evidence="9">
    <location>
        <begin position="583"/>
        <end position="604"/>
    </location>
</feature>
<keyword evidence="5 9" id="KW-0812">Transmembrane</keyword>
<keyword evidence="3 9" id="KW-1003">Cell membrane</keyword>
<accession>A0A517NDM9</accession>
<dbReference type="HAMAP" id="MF_01148">
    <property type="entry name" value="Lnt"/>
    <property type="match status" value="1"/>
</dbReference>
<evidence type="ECO:0000256" key="7">
    <source>
        <dbReference type="ARBA" id="ARBA00023136"/>
    </source>
</evidence>
<dbReference type="RefSeq" id="WP_145171250.1">
    <property type="nucleotide sequence ID" value="NZ_CP036525.1"/>
</dbReference>
<sequence>MDETNNLKTAKPISPRSAAAAALASVFLLWLSGPPLGWWPLAMVALVPWLTLIAQPSAITRTGYLAIWAASTLYWLFVLQGLRHAHPAMYICWVALAGYLGIYHVAFVGLSRRSLRTRLGGRSLPIAVVVPVVWVATECVRNYLLTGISVAMLGHAVANVPLMIQIADLGGTYLVGMVIVCVNVSMAMMWLRFRGQEHQQSASLAIAISLSALIGTIGYGVVRRQTPTGDPLATFALLQRDEAVVYEQSADREIEIFQNYARQSVAAVQSSSRPIDIVLWPESMFSGASPWMIMADDAKVPEQFYDIYPEARQDPSLFRRTVDDRIDYFQQRAQQLQWMSTPTNQPSGPPNAADAANAANAASDEPATTNQIEPAGDEPKVGDAEDSRSVVALSPPAILAGCGVVEYDDSVGSYSAVVHIDSDGKVVDWYGKNHLVMFGEYVPIAPWIPGLRSLIPPGMGLRTGAGGKAMQIGDTIVAPNICIETAVERVAVNQLRELAAEGTMPDVIATVTNDGWFDDSSVIEHHLRCAQLVAVACRRPIVSAANNGPTAWIDSNGSIVKRLPIGANETLIATPRRDNRSSVYVQIGAIPAWICVLLTAATTIRRKPKQK</sequence>
<dbReference type="AlphaFoldDB" id="A0A517NDM9"/>
<feature type="compositionally biased region" description="Basic and acidic residues" evidence="10">
    <location>
        <begin position="377"/>
        <end position="387"/>
    </location>
</feature>
<evidence type="ECO:0000256" key="5">
    <source>
        <dbReference type="ARBA" id="ARBA00022692"/>
    </source>
</evidence>
<feature type="region of interest" description="Disordered" evidence="10">
    <location>
        <begin position="340"/>
        <end position="387"/>
    </location>
</feature>
<dbReference type="Pfam" id="PF00795">
    <property type="entry name" value="CN_hydrolase"/>
    <property type="match status" value="1"/>
</dbReference>
<organism evidence="12 13">
    <name type="scientific">Rubripirellula lacrimiformis</name>
    <dbReference type="NCBI Taxonomy" id="1930273"/>
    <lineage>
        <taxon>Bacteria</taxon>
        <taxon>Pseudomonadati</taxon>
        <taxon>Planctomycetota</taxon>
        <taxon>Planctomycetia</taxon>
        <taxon>Pirellulales</taxon>
        <taxon>Pirellulaceae</taxon>
        <taxon>Rubripirellula</taxon>
    </lineage>
</organism>
<feature type="transmembrane region" description="Helical" evidence="9">
    <location>
        <begin position="12"/>
        <end position="31"/>
    </location>
</feature>
<feature type="transmembrane region" description="Helical" evidence="9">
    <location>
        <begin position="203"/>
        <end position="222"/>
    </location>
</feature>
<comment type="pathway">
    <text evidence="9">Protein modification; lipoprotein biosynthesis (N-acyl transfer).</text>
</comment>
<dbReference type="Proteomes" id="UP000318538">
    <property type="component" value="Chromosome"/>
</dbReference>
<feature type="transmembrane region" description="Helical" evidence="9">
    <location>
        <begin position="143"/>
        <end position="164"/>
    </location>
</feature>
<dbReference type="Pfam" id="PF20154">
    <property type="entry name" value="LNT_N"/>
    <property type="match status" value="1"/>
</dbReference>
<keyword evidence="6 9" id="KW-1133">Transmembrane helix</keyword>
<dbReference type="InterPro" id="IPR045378">
    <property type="entry name" value="LNT_N"/>
</dbReference>
<evidence type="ECO:0000313" key="13">
    <source>
        <dbReference type="Proteomes" id="UP000318538"/>
    </source>
</evidence>
<comment type="function">
    <text evidence="9">Catalyzes the phospholipid dependent N-acylation of the N-terminal cysteine of apolipoprotein, the last step in lipoprotein maturation.</text>
</comment>
<feature type="domain" description="CN hydrolase" evidence="11">
    <location>
        <begin position="233"/>
        <end position="577"/>
    </location>
</feature>
<dbReference type="InterPro" id="IPR036526">
    <property type="entry name" value="C-N_Hydrolase_sf"/>
</dbReference>
<reference evidence="12 13" key="1">
    <citation type="submission" date="2019-02" db="EMBL/GenBank/DDBJ databases">
        <title>Deep-cultivation of Planctomycetes and their phenomic and genomic characterization uncovers novel biology.</title>
        <authorList>
            <person name="Wiegand S."/>
            <person name="Jogler M."/>
            <person name="Boedeker C."/>
            <person name="Pinto D."/>
            <person name="Vollmers J."/>
            <person name="Rivas-Marin E."/>
            <person name="Kohn T."/>
            <person name="Peeters S.H."/>
            <person name="Heuer A."/>
            <person name="Rast P."/>
            <person name="Oberbeckmann S."/>
            <person name="Bunk B."/>
            <person name="Jeske O."/>
            <person name="Meyerdierks A."/>
            <person name="Storesund J.E."/>
            <person name="Kallscheuer N."/>
            <person name="Luecker S."/>
            <person name="Lage O.M."/>
            <person name="Pohl T."/>
            <person name="Merkel B.J."/>
            <person name="Hornburger P."/>
            <person name="Mueller R.-W."/>
            <person name="Bruemmer F."/>
            <person name="Labrenz M."/>
            <person name="Spormann A.M."/>
            <person name="Op den Camp H."/>
            <person name="Overmann J."/>
            <person name="Amann R."/>
            <person name="Jetten M.S.M."/>
            <person name="Mascher T."/>
            <person name="Medema M.H."/>
            <person name="Devos D.P."/>
            <person name="Kaster A.-K."/>
            <person name="Ovreas L."/>
            <person name="Rohde M."/>
            <person name="Galperin M.Y."/>
            <person name="Jogler C."/>
        </authorList>
    </citation>
    <scope>NUCLEOTIDE SEQUENCE [LARGE SCALE GENOMIC DNA]</scope>
    <source>
        <strain evidence="12 13">K22_7</strain>
    </source>
</reference>